<evidence type="ECO:0000313" key="1">
    <source>
        <dbReference type="EMBL" id="MCY1075663.1"/>
    </source>
</evidence>
<organism evidence="1 2">
    <name type="scientific">Archangium lansingense</name>
    <dbReference type="NCBI Taxonomy" id="2995310"/>
    <lineage>
        <taxon>Bacteria</taxon>
        <taxon>Pseudomonadati</taxon>
        <taxon>Myxococcota</taxon>
        <taxon>Myxococcia</taxon>
        <taxon>Myxococcales</taxon>
        <taxon>Cystobacterineae</taxon>
        <taxon>Archangiaceae</taxon>
        <taxon>Archangium</taxon>
    </lineage>
</organism>
<dbReference type="RefSeq" id="WP_267534583.1">
    <property type="nucleotide sequence ID" value="NZ_JAPNKA010000001.1"/>
</dbReference>
<proteinExistence type="predicted"/>
<evidence type="ECO:0000313" key="2">
    <source>
        <dbReference type="Proteomes" id="UP001207654"/>
    </source>
</evidence>
<gene>
    <name evidence="1" type="ORF">OV287_14360</name>
</gene>
<protein>
    <submittedName>
        <fullName evidence="1">Uncharacterized protein</fullName>
    </submittedName>
</protein>
<dbReference type="Proteomes" id="UP001207654">
    <property type="component" value="Unassembled WGS sequence"/>
</dbReference>
<reference evidence="1 2" key="1">
    <citation type="submission" date="2022-11" db="EMBL/GenBank/DDBJ databases">
        <title>Minimal conservation of predation-associated metabolite biosynthetic gene clusters underscores biosynthetic potential of Myxococcota including descriptions for ten novel species: Archangium lansinium sp. nov., Myxococcus landrumus sp. nov., Nannocystis bai.</title>
        <authorList>
            <person name="Ahearne A."/>
            <person name="Stevens C."/>
            <person name="Phillips K."/>
        </authorList>
    </citation>
    <scope>NUCLEOTIDE SEQUENCE [LARGE SCALE GENOMIC DNA]</scope>
    <source>
        <strain evidence="1 2">MIWBW</strain>
    </source>
</reference>
<dbReference type="EMBL" id="JAPNKA010000001">
    <property type="protein sequence ID" value="MCY1075663.1"/>
    <property type="molecule type" value="Genomic_DNA"/>
</dbReference>
<comment type="caution">
    <text evidence="1">The sequence shown here is derived from an EMBL/GenBank/DDBJ whole genome shotgun (WGS) entry which is preliminary data.</text>
</comment>
<sequence length="89" mass="10013">MGFVLLIEETPDGQATHSWQRVEDFDLSHARHLSGGDKLSGSIVFTATRQRDCHAEFNDCQNDCLGRPLAPGYEHVLTPTLRRCLHEHA</sequence>
<keyword evidence="2" id="KW-1185">Reference proteome</keyword>
<accession>A0ABT4A1Z0</accession>
<name>A0ABT4A1Z0_9BACT</name>